<evidence type="ECO:0000313" key="4">
    <source>
        <dbReference type="EMBL" id="MBO1835181.1"/>
    </source>
</evidence>
<dbReference type="Gene3D" id="3.55.50.70">
    <property type="match status" value="1"/>
</dbReference>
<reference evidence="4 7" key="2">
    <citation type="submission" date="2021-03" db="EMBL/GenBank/DDBJ databases">
        <title>Clinical course, treatment and visual outcome of an outbreak of Burkholderia contaminans endophthalmitis following cataract surgery.</title>
        <authorList>
            <person name="Lind C."/>
            <person name="Olsen K."/>
            <person name="Angelsen N.K."/>
            <person name="Krefting E.A."/>
            <person name="Fossen K."/>
            <person name="Gravningen K."/>
            <person name="Depoorter E."/>
            <person name="Vandamme P."/>
            <person name="Bertelsen G."/>
        </authorList>
    </citation>
    <scope>NUCLEOTIDE SEQUENCE [LARGE SCALE GENOMIC DNA]</scope>
    <source>
        <strain evidence="4 7">51242556</strain>
    </source>
</reference>
<name>A0A1E3FN25_9BURK</name>
<keyword evidence="1" id="KW-0732">Signal</keyword>
<reference evidence="3" key="1">
    <citation type="submission" date="2021-01" db="EMBL/GenBank/DDBJ databases">
        <title>Outbreak of Burkholderia contaminns endophthalmitis traced to a clinical ventilation system.</title>
        <authorList>
            <person name="Lipuma J."/>
            <person name="Spilker T."/>
            <person name="Kratholm J."/>
        </authorList>
    </citation>
    <scope>NUCLEOTIDE SEQUENCE</scope>
    <source>
        <strain evidence="3">HI4954</strain>
    </source>
</reference>
<sequence length="164" mass="16806">MRKLLVALALVPAFSQAALVIEGGPAQSAPQPASSNSSAPVVKAANPAASSVTTAPAPAAGAAVSAATPELQGFVVAPLWEATPADQTFQGLFARWGKQAGWTTFWEVGQDVPVVASSPFSGSFTDAVQAVLDTTLSTDLPVHPCFYTNNVVRVLPTSTECNPK</sequence>
<dbReference type="EMBL" id="JAGEMX010000027">
    <property type="protein sequence ID" value="MBO1835181.1"/>
    <property type="molecule type" value="Genomic_DNA"/>
</dbReference>
<feature type="signal peptide" evidence="1">
    <location>
        <begin position="1"/>
        <end position="17"/>
    </location>
</feature>
<reference evidence="5 8" key="3">
    <citation type="submission" date="2021-12" db="EMBL/GenBank/DDBJ databases">
        <title>Genomic and phenotypic characterization of three Burkholderia contaminans isolates recovered from different sources.</title>
        <authorList>
            <person name="Lopez De Volder A."/>
            <person name="Fan Y."/>
            <person name="Nunvar J."/>
            <person name="Herrera T."/>
            <person name="Timp W."/>
            <person name="Degrossi J."/>
        </authorList>
    </citation>
    <scope>NUCLEOTIDE SEQUENCE [LARGE SCALE GENOMIC DNA]</scope>
    <source>
        <strain evidence="5 8">LMG 23361</strain>
        <plasmid evidence="5 8">unnamed4</plasmid>
    </source>
</reference>
<feature type="chain" id="PRO_5044556976" evidence="1">
    <location>
        <begin position="18"/>
        <end position="164"/>
    </location>
</feature>
<organism evidence="3 6">
    <name type="scientific">Burkholderia contaminans</name>
    <dbReference type="NCBI Taxonomy" id="488447"/>
    <lineage>
        <taxon>Bacteria</taxon>
        <taxon>Pseudomonadati</taxon>
        <taxon>Pseudomonadota</taxon>
        <taxon>Betaproteobacteria</taxon>
        <taxon>Burkholderiales</taxon>
        <taxon>Burkholderiaceae</taxon>
        <taxon>Burkholderia</taxon>
        <taxon>Burkholderia cepacia complex</taxon>
    </lineage>
</organism>
<evidence type="ECO:0000259" key="2">
    <source>
        <dbReference type="Pfam" id="PF10671"/>
    </source>
</evidence>
<evidence type="ECO:0000256" key="1">
    <source>
        <dbReference type="SAM" id="SignalP"/>
    </source>
</evidence>
<dbReference type="RefSeq" id="WP_069586053.1">
    <property type="nucleotide sequence ID" value="NZ_CABVQA010000069.1"/>
</dbReference>
<feature type="domain" description="Toxin co-regulated pilus biosynthesis protein Q C-terminal" evidence="2">
    <location>
        <begin position="80"/>
        <end position="155"/>
    </location>
</feature>
<dbReference type="AlphaFoldDB" id="A0A1E3FN25"/>
<dbReference type="Proteomes" id="UP000664048">
    <property type="component" value="Unassembled WGS sequence"/>
</dbReference>
<evidence type="ECO:0000313" key="6">
    <source>
        <dbReference type="Proteomes" id="UP000611459"/>
    </source>
</evidence>
<geneLocation type="plasmid" evidence="5 8">
    <name>unnamed4</name>
</geneLocation>
<dbReference type="Pfam" id="PF10671">
    <property type="entry name" value="TcpQ"/>
    <property type="match status" value="1"/>
</dbReference>
<dbReference type="Proteomes" id="UP000611459">
    <property type="component" value="Unassembled WGS sequence"/>
</dbReference>
<dbReference type="Proteomes" id="UP001220209">
    <property type="component" value="Plasmid unnamed4"/>
</dbReference>
<dbReference type="InterPro" id="IPR018927">
    <property type="entry name" value="Pilus_synth_Q_C"/>
</dbReference>
<keyword evidence="5" id="KW-0614">Plasmid</keyword>
<evidence type="ECO:0000313" key="5">
    <source>
        <dbReference type="EMBL" id="WFN24174.1"/>
    </source>
</evidence>
<evidence type="ECO:0000313" key="3">
    <source>
        <dbReference type="EMBL" id="MBK1935539.1"/>
    </source>
</evidence>
<evidence type="ECO:0000313" key="8">
    <source>
        <dbReference type="Proteomes" id="UP001220209"/>
    </source>
</evidence>
<proteinExistence type="predicted"/>
<keyword evidence="7" id="KW-1185">Reference proteome</keyword>
<evidence type="ECO:0000313" key="7">
    <source>
        <dbReference type="Proteomes" id="UP000664048"/>
    </source>
</evidence>
<dbReference type="EMBL" id="JAENIB010000033">
    <property type="protein sequence ID" value="MBK1935539.1"/>
    <property type="molecule type" value="Genomic_DNA"/>
</dbReference>
<dbReference type="OrthoDB" id="5791855at2"/>
<accession>A0A1E3FN25</accession>
<dbReference type="EMBL" id="CP090646">
    <property type="protein sequence ID" value="WFN24174.1"/>
    <property type="molecule type" value="Genomic_DNA"/>
</dbReference>
<gene>
    <name evidence="4" type="ORF">J4M89_37950</name>
    <name evidence="3" type="ORF">JIN94_37230</name>
    <name evidence="5" type="ORF">LXE91_43185</name>
</gene>
<protein>
    <submittedName>
        <fullName evidence="3">Toxin co-regulated pilus biosynthesis Q family protein</fullName>
    </submittedName>
</protein>